<proteinExistence type="predicted"/>
<keyword evidence="4" id="KW-1185">Reference proteome</keyword>
<dbReference type="InterPro" id="IPR036663">
    <property type="entry name" value="Fumarylacetoacetase_C_sf"/>
</dbReference>
<gene>
    <name evidence="3" type="ORF">IC612_09755</name>
</gene>
<dbReference type="PANTHER" id="PTHR11820">
    <property type="entry name" value="ACYLPYRUVASE"/>
    <property type="match status" value="1"/>
</dbReference>
<evidence type="ECO:0000313" key="3">
    <source>
        <dbReference type="EMBL" id="MBF5028081.1"/>
    </source>
</evidence>
<sequence length="201" mass="22714">MKLICIGRNYALHAKELGNEVPEDPVIFLKPDTAVLKGRDFYLPDFSQDVHYELELIVKISKTGRYITPENADKHYENIGLGIDFTARDLQAKLKNKGLPWELSKGFDGSAVLSEFLPKNDFKVENLEFHLEKNKNVVQRGNTTQMLFAIKDIIAFVSRYFTLKVGDIIFTGTPAGVGKVAEGDRLQGYLEDKKLLDIVVH</sequence>
<dbReference type="EMBL" id="JADKYY010000014">
    <property type="protein sequence ID" value="MBF5028081.1"/>
    <property type="molecule type" value="Genomic_DNA"/>
</dbReference>
<evidence type="ECO:0000313" key="4">
    <source>
        <dbReference type="Proteomes" id="UP000694480"/>
    </source>
</evidence>
<evidence type="ECO:0000259" key="2">
    <source>
        <dbReference type="Pfam" id="PF01557"/>
    </source>
</evidence>
<name>A0A930YXB9_9FLAO</name>
<dbReference type="SUPFAM" id="SSF56529">
    <property type="entry name" value="FAH"/>
    <property type="match status" value="1"/>
</dbReference>
<dbReference type="AlphaFoldDB" id="A0A930YXB9"/>
<organism evidence="3 4">
    <name type="scientific">Planobacterium oryzisoli</name>
    <dbReference type="NCBI Taxonomy" id="2771435"/>
    <lineage>
        <taxon>Bacteria</taxon>
        <taxon>Pseudomonadati</taxon>
        <taxon>Bacteroidota</taxon>
        <taxon>Flavobacteriia</taxon>
        <taxon>Flavobacteriales</taxon>
        <taxon>Weeksellaceae</taxon>
        <taxon>Chryseobacterium group</taxon>
        <taxon>Chryseobacterium</taxon>
    </lineage>
</organism>
<keyword evidence="1" id="KW-0479">Metal-binding</keyword>
<dbReference type="InterPro" id="IPR011234">
    <property type="entry name" value="Fumarylacetoacetase-like_C"/>
</dbReference>
<dbReference type="Proteomes" id="UP000694480">
    <property type="component" value="Unassembled WGS sequence"/>
</dbReference>
<reference evidence="3" key="1">
    <citation type="submission" date="2020-11" db="EMBL/GenBank/DDBJ databases">
        <title>Genome seq and assembly of Planobacterium sp.</title>
        <authorList>
            <person name="Chhetri G."/>
        </authorList>
    </citation>
    <scope>NUCLEOTIDE SEQUENCE</scope>
    <source>
        <strain evidence="3">GCR5</strain>
    </source>
</reference>
<dbReference type="Gene3D" id="3.90.850.10">
    <property type="entry name" value="Fumarylacetoacetase-like, C-terminal domain"/>
    <property type="match status" value="1"/>
</dbReference>
<dbReference type="GO" id="GO:0046872">
    <property type="term" value="F:metal ion binding"/>
    <property type="evidence" value="ECO:0007669"/>
    <property type="project" value="UniProtKB-KW"/>
</dbReference>
<dbReference type="GO" id="GO:0018773">
    <property type="term" value="F:acetylpyruvate hydrolase activity"/>
    <property type="evidence" value="ECO:0007669"/>
    <property type="project" value="TreeGrafter"/>
</dbReference>
<comment type="caution">
    <text evidence="3">The sequence shown here is derived from an EMBL/GenBank/DDBJ whole genome shotgun (WGS) entry which is preliminary data.</text>
</comment>
<protein>
    <submittedName>
        <fullName evidence="3">Fumarylacetoacetate hydrolase family protein</fullName>
    </submittedName>
</protein>
<dbReference type="Pfam" id="PF01557">
    <property type="entry name" value="FAA_hydrolase"/>
    <property type="match status" value="1"/>
</dbReference>
<evidence type="ECO:0000256" key="1">
    <source>
        <dbReference type="ARBA" id="ARBA00022723"/>
    </source>
</evidence>
<dbReference type="PANTHER" id="PTHR11820:SF7">
    <property type="entry name" value="ACYLPYRUVASE FAHD1, MITOCHONDRIAL"/>
    <property type="match status" value="1"/>
</dbReference>
<accession>A0A930YXB9</accession>
<dbReference type="RefSeq" id="WP_194740004.1">
    <property type="nucleotide sequence ID" value="NZ_JADKYY010000014.1"/>
</dbReference>
<keyword evidence="3" id="KW-0378">Hydrolase</keyword>
<feature type="domain" description="Fumarylacetoacetase-like C-terminal" evidence="2">
    <location>
        <begin position="2"/>
        <end position="186"/>
    </location>
</feature>